<evidence type="ECO:0000259" key="4">
    <source>
        <dbReference type="Pfam" id="PF00933"/>
    </source>
</evidence>
<evidence type="ECO:0000256" key="1">
    <source>
        <dbReference type="ARBA" id="ARBA00005336"/>
    </source>
</evidence>
<evidence type="ECO:0000256" key="2">
    <source>
        <dbReference type="ARBA" id="ARBA00022801"/>
    </source>
</evidence>
<dbReference type="GO" id="GO:0004553">
    <property type="term" value="F:hydrolase activity, hydrolyzing O-glycosyl compounds"/>
    <property type="evidence" value="ECO:0007669"/>
    <property type="project" value="InterPro"/>
</dbReference>
<keyword evidence="2" id="KW-0378">Hydrolase</keyword>
<protein>
    <recommendedName>
        <fullName evidence="4">Glycoside hydrolase family 3 N-terminal domain-containing protein</fullName>
    </recommendedName>
</protein>
<dbReference type="KEGG" id="dax:FDQ92_12620"/>
<dbReference type="OrthoDB" id="9781691at2"/>
<feature type="domain" description="Glycoside hydrolase family 3 N-terminal" evidence="4">
    <location>
        <begin position="21"/>
        <end position="323"/>
    </location>
</feature>
<dbReference type="InterPro" id="IPR050226">
    <property type="entry name" value="NagZ_Beta-hexosaminidase"/>
</dbReference>
<dbReference type="EMBL" id="CP040098">
    <property type="protein sequence ID" value="QCQ22938.1"/>
    <property type="molecule type" value="Genomic_DNA"/>
</dbReference>
<keyword evidence="6" id="KW-1185">Reference proteome</keyword>
<dbReference type="InterPro" id="IPR036962">
    <property type="entry name" value="Glyco_hydro_3_N_sf"/>
</dbReference>
<gene>
    <name evidence="5" type="ORF">FDQ92_12620</name>
</gene>
<dbReference type="PANTHER" id="PTHR30480">
    <property type="entry name" value="BETA-HEXOSAMINIDASE-RELATED"/>
    <property type="match status" value="1"/>
</dbReference>
<dbReference type="GO" id="GO:0009254">
    <property type="term" value="P:peptidoglycan turnover"/>
    <property type="evidence" value="ECO:0007669"/>
    <property type="project" value="TreeGrafter"/>
</dbReference>
<dbReference type="Proteomes" id="UP000298602">
    <property type="component" value="Chromosome"/>
</dbReference>
<keyword evidence="3" id="KW-0326">Glycosidase</keyword>
<accession>A0A4P8L4R0</accession>
<dbReference type="Pfam" id="PF00933">
    <property type="entry name" value="Glyco_hydro_3"/>
    <property type="match status" value="1"/>
</dbReference>
<name>A0A4P8L4R0_9BACT</name>
<organism evidence="5 6">
    <name type="scientific">Desulfoglaeba alkanexedens ALDC</name>
    <dbReference type="NCBI Taxonomy" id="980445"/>
    <lineage>
        <taxon>Bacteria</taxon>
        <taxon>Pseudomonadati</taxon>
        <taxon>Thermodesulfobacteriota</taxon>
        <taxon>Syntrophobacteria</taxon>
        <taxon>Syntrophobacterales</taxon>
        <taxon>Syntrophobacteraceae</taxon>
        <taxon>Desulfoglaeba</taxon>
    </lineage>
</organism>
<dbReference type="PANTHER" id="PTHR30480:SF16">
    <property type="entry name" value="GLYCOSIDE HYDROLASE FAMILY 3 DOMAIN PROTEIN"/>
    <property type="match status" value="1"/>
</dbReference>
<dbReference type="RefSeq" id="WP_137425221.1">
    <property type="nucleotide sequence ID" value="NZ_CP040098.1"/>
</dbReference>
<sequence length="328" mass="35813">MVKSTAGAHLFVGFNGTEFGRDLMAVIREFRIGGLVLFRRNISSAGQLRELLKDVQLYSRETLGRGTLIAVDEEGGAVQRLHPALPWLPSALETARSGSDAVIHSARTVAKRLKALGIQINFAPVLDVVDDPEGHFLGSRSPGAVPERVARLGRLWIETFQSLGVSATAKHFPGLGKAALDPHHRLPVVETEDPARLEDQLLPFRHAVAAGVHAVMTSHALYPAWDPERPGTLSAAVNRGILRDRLGFQGVLFSDDLDMKAVSGRIPLRDVAHWGLEATVDGFLVCQRPENVEPLYAALYDAIRAGGSARDLHEASMKRLQRLLSFHF</sequence>
<dbReference type="InterPro" id="IPR001764">
    <property type="entry name" value="Glyco_hydro_3_N"/>
</dbReference>
<evidence type="ECO:0000313" key="6">
    <source>
        <dbReference type="Proteomes" id="UP000298602"/>
    </source>
</evidence>
<proteinExistence type="inferred from homology"/>
<dbReference type="SUPFAM" id="SSF51445">
    <property type="entry name" value="(Trans)glycosidases"/>
    <property type="match status" value="1"/>
</dbReference>
<reference evidence="5 6" key="2">
    <citation type="submission" date="2019-05" db="EMBL/GenBank/DDBJ databases">
        <authorList>
            <person name="Suflita J.M."/>
            <person name="Marks C.R."/>
        </authorList>
    </citation>
    <scope>NUCLEOTIDE SEQUENCE [LARGE SCALE GENOMIC DNA]</scope>
    <source>
        <strain evidence="5 6">ALDC</strain>
    </source>
</reference>
<reference evidence="5 6" key="1">
    <citation type="submission" date="2019-05" db="EMBL/GenBank/DDBJ databases">
        <title>The Complete Genome Sequence of the n-alkane-degrading Desulfoglaeba alkanexedens ALDC reveals multiple alkylsuccinate synthase gene clusters.</title>
        <authorList>
            <person name="Callaghan A.V."/>
            <person name="Davidova I.A."/>
            <person name="Duncan K.E."/>
            <person name="Morris B."/>
            <person name="McInerney M.J."/>
        </authorList>
    </citation>
    <scope>NUCLEOTIDE SEQUENCE [LARGE SCALE GENOMIC DNA]</scope>
    <source>
        <strain evidence="5 6">ALDC</strain>
    </source>
</reference>
<evidence type="ECO:0000256" key="3">
    <source>
        <dbReference type="ARBA" id="ARBA00023295"/>
    </source>
</evidence>
<dbReference type="GO" id="GO:0005975">
    <property type="term" value="P:carbohydrate metabolic process"/>
    <property type="evidence" value="ECO:0007669"/>
    <property type="project" value="InterPro"/>
</dbReference>
<comment type="similarity">
    <text evidence="1">Belongs to the glycosyl hydrolase 3 family.</text>
</comment>
<dbReference type="PROSITE" id="PS00775">
    <property type="entry name" value="GLYCOSYL_HYDROL_F3"/>
    <property type="match status" value="1"/>
</dbReference>
<dbReference type="InterPro" id="IPR019800">
    <property type="entry name" value="Glyco_hydro_3_AS"/>
</dbReference>
<dbReference type="Gene3D" id="3.20.20.300">
    <property type="entry name" value="Glycoside hydrolase, family 3, N-terminal domain"/>
    <property type="match status" value="1"/>
</dbReference>
<dbReference type="AlphaFoldDB" id="A0A4P8L4R0"/>
<evidence type="ECO:0000313" key="5">
    <source>
        <dbReference type="EMBL" id="QCQ22938.1"/>
    </source>
</evidence>
<dbReference type="InterPro" id="IPR017853">
    <property type="entry name" value="GH"/>
</dbReference>